<feature type="region of interest" description="Disordered" evidence="1">
    <location>
        <begin position="304"/>
        <end position="388"/>
    </location>
</feature>
<feature type="compositionally biased region" description="Polar residues" evidence="1">
    <location>
        <begin position="707"/>
        <end position="718"/>
    </location>
</feature>
<feature type="compositionally biased region" description="Basic and acidic residues" evidence="1">
    <location>
        <begin position="1135"/>
        <end position="1146"/>
    </location>
</feature>
<keyword evidence="2" id="KW-1133">Transmembrane helix</keyword>
<feature type="region of interest" description="Disordered" evidence="1">
    <location>
        <begin position="577"/>
        <end position="638"/>
    </location>
</feature>
<feature type="region of interest" description="Disordered" evidence="1">
    <location>
        <begin position="808"/>
        <end position="827"/>
    </location>
</feature>
<feature type="region of interest" description="Disordered" evidence="1">
    <location>
        <begin position="691"/>
        <end position="761"/>
    </location>
</feature>
<dbReference type="EMBL" id="ML143392">
    <property type="protein sequence ID" value="TBU33093.1"/>
    <property type="molecule type" value="Genomic_DNA"/>
</dbReference>
<dbReference type="OrthoDB" id="2529242at2759"/>
<feature type="transmembrane region" description="Helical" evidence="2">
    <location>
        <begin position="134"/>
        <end position="157"/>
    </location>
</feature>
<feature type="compositionally biased region" description="Pro residues" evidence="1">
    <location>
        <begin position="723"/>
        <end position="736"/>
    </location>
</feature>
<feature type="transmembrane region" description="Helical" evidence="2">
    <location>
        <begin position="163"/>
        <end position="192"/>
    </location>
</feature>
<proteinExistence type="predicted"/>
<keyword evidence="2" id="KW-0472">Membrane</keyword>
<feature type="transmembrane region" description="Helical" evidence="2">
    <location>
        <begin position="442"/>
        <end position="460"/>
    </location>
</feature>
<feature type="region of interest" description="Disordered" evidence="1">
    <location>
        <begin position="1023"/>
        <end position="1174"/>
    </location>
</feature>
<feature type="compositionally biased region" description="Polar residues" evidence="1">
    <location>
        <begin position="341"/>
        <end position="362"/>
    </location>
</feature>
<name>A0A4V2K1K9_9APHY</name>
<evidence type="ECO:0000256" key="2">
    <source>
        <dbReference type="SAM" id="Phobius"/>
    </source>
</evidence>
<organism evidence="3">
    <name type="scientific">Dichomitus squalens</name>
    <dbReference type="NCBI Taxonomy" id="114155"/>
    <lineage>
        <taxon>Eukaryota</taxon>
        <taxon>Fungi</taxon>
        <taxon>Dikarya</taxon>
        <taxon>Basidiomycota</taxon>
        <taxon>Agaricomycotina</taxon>
        <taxon>Agaricomycetes</taxon>
        <taxon>Polyporales</taxon>
        <taxon>Polyporaceae</taxon>
        <taxon>Dichomitus</taxon>
    </lineage>
</organism>
<feature type="compositionally biased region" description="Polar residues" evidence="1">
    <location>
        <begin position="955"/>
        <end position="965"/>
    </location>
</feature>
<dbReference type="Proteomes" id="UP000292957">
    <property type="component" value="Unassembled WGS sequence"/>
</dbReference>
<feature type="compositionally biased region" description="Basic residues" evidence="1">
    <location>
        <begin position="696"/>
        <end position="705"/>
    </location>
</feature>
<feature type="transmembrane region" description="Helical" evidence="2">
    <location>
        <begin position="466"/>
        <end position="491"/>
    </location>
</feature>
<keyword evidence="2" id="KW-0812">Transmembrane</keyword>
<feature type="compositionally biased region" description="Pro residues" evidence="1">
    <location>
        <begin position="307"/>
        <end position="316"/>
    </location>
</feature>
<feature type="transmembrane region" description="Helical" evidence="2">
    <location>
        <begin position="98"/>
        <end position="122"/>
    </location>
</feature>
<evidence type="ECO:0000256" key="1">
    <source>
        <dbReference type="SAM" id="MobiDB-lite"/>
    </source>
</evidence>
<sequence length="1218" mass="131417">MFPLIPTLALAFVSFFSSAFVILRILIPILPPHPLSRRVRPSEFGLPNYRSISPADKSHLWLATCDLLALAVFTWQAVNEYLGGPAGYAIAGDPGSAVRLWFAMSLRQTCLLVISGLTLLHVRMGRSVAFGSKHWMLWAPTFLLVATSTAIAGVLAATNVRSFFVGLVAYSTTTAVLSTAAFGCLVGTLVIIKKNLAALDDIRDPWPPAKELPVEERRRPSFATEEINALKDGSSWITSRASSRCDSVSAFSFSTHHTHVRTHSRANSAASARMLPHPATASMPSIPAKSSFWFNPATPFVSHESIPPVPPLPAPYRPRSTTSAQINDDPDPFKRPAPRMGSQSSWLTEPSQYGPSLSNWSFPTTHVPSPPPTTASLPGLGTDLLPSTAVSRPMTPAMASAEVLGGYGWNPEAAQAEKGLNSFSSSSSSSDLDMSIFRTGGWLLMIWLPQGLGLPFLFMVSPGSPISSIGSILLILSVTLSAPLLALNLLFRSPIPIPSELFESYSEPPSAVLRAPSPASTTPSYLKYSHEYKRSGSVTVVESRRSTDVWVTNGDAVDNKGRVGRALGLLQPKPKLAVLPPEGEKLQNEEPLTPPLPMQMQPERSLPPTPAQSERSAEFGRTPGRPRKESKASSYYSGQSENLVFQTQILIAQRHYSALAQTIAVPPSPTAPTPLDRRASMDDAVAVTGVETTPARSRHSQHLRVRSVSSITGNTSVDSRFPVSPPPASPLPPTPPSVRERKARMLSHRKSHSHSSSSAGFSFGPIAGDDIAEIDALSAKVLPLLVPGLSIGSDIRVREEWGSWMSTSPRDVRAPTGTMKSSKTVPVELGGYSTDFSSPNGHSTPAEQKAKTMATRQRKVSHGRHHFSLPSLSLSKDGIHALATWRNDLNRALESKLGQYSQAPMTTDSTNNRRNTVYGYAGELVPNNHSHLDIVSEDAELLRPASPMSPAGPISNANRPVSAQTFGHDALPLPSRAQTSRASSRQSRNSLATLISALDQELRVPLPPPSAASEVTLFDLENFDPEADGPLASSTPHESQRTKPKSKNRDVPPVPQLRDGPKASRRSSIRYIVSDENAPVTAESPKVETSRGLAQWGARAIRPLVPKSPKSKSKKNERKIASPPAGGLRPLSLLQDRDVNQVRSETKPLSVGKRSKGSDENADPMGSLGKIKASLKPLKLNRSETTKERALLRQKEVLPDVVVRPPSEVDPGVLRHGW</sequence>
<feature type="compositionally biased region" description="Basic residues" evidence="1">
    <location>
        <begin position="741"/>
        <end position="753"/>
    </location>
</feature>
<dbReference type="AlphaFoldDB" id="A0A4V2K1K9"/>
<feature type="region of interest" description="Disordered" evidence="1">
    <location>
        <begin position="944"/>
        <end position="988"/>
    </location>
</feature>
<feature type="compositionally biased region" description="Low complexity" evidence="1">
    <location>
        <begin position="975"/>
        <end position="988"/>
    </location>
</feature>
<reference evidence="3" key="1">
    <citation type="submission" date="2019-01" db="EMBL/GenBank/DDBJ databases">
        <title>Draft genome sequences of three monokaryotic isolates of the white-rot basidiomycete fungus Dichomitus squalens.</title>
        <authorList>
            <consortium name="DOE Joint Genome Institute"/>
            <person name="Lopez S.C."/>
            <person name="Andreopoulos B."/>
            <person name="Pangilinan J."/>
            <person name="Lipzen A."/>
            <person name="Riley R."/>
            <person name="Ahrendt S."/>
            <person name="Ng V."/>
            <person name="Barry K."/>
            <person name="Daum C."/>
            <person name="Grigoriev I.V."/>
            <person name="Hilden K.S."/>
            <person name="Makela M.R."/>
            <person name="de Vries R.P."/>
        </authorList>
    </citation>
    <scope>NUCLEOTIDE SEQUENCE [LARGE SCALE GENOMIC DNA]</scope>
    <source>
        <strain evidence="3">OM18370.1</strain>
    </source>
</reference>
<protein>
    <submittedName>
        <fullName evidence="3">Uncharacterized protein</fullName>
    </submittedName>
</protein>
<feature type="transmembrane region" description="Helical" evidence="2">
    <location>
        <begin position="6"/>
        <end position="30"/>
    </location>
</feature>
<accession>A0A4V2K1K9</accession>
<evidence type="ECO:0000313" key="3">
    <source>
        <dbReference type="EMBL" id="TBU33093.1"/>
    </source>
</evidence>
<gene>
    <name evidence="3" type="ORF">BD311DRAFT_774732</name>
</gene>